<dbReference type="RefSeq" id="WP_013048580.1">
    <property type="nucleotide sequence ID" value="NC_014011.1"/>
</dbReference>
<feature type="region of interest" description="Disordered" evidence="1">
    <location>
        <begin position="230"/>
        <end position="288"/>
    </location>
</feature>
<evidence type="ECO:0000313" key="2">
    <source>
        <dbReference type="EMBL" id="ADE57317.1"/>
    </source>
</evidence>
<sequence>MTTGTRETLKELSLDLVRKYMEETNFENITLIEGATIVHNIYGEGEIVQAEVSEKGVSYLHIEFKDPSSTAPLVKKFPVKNVVEAFFSRLHISPELYSKICPDRPCERGEKKSPLEERSVHSRVLDTALSNGNGKSRQEILRECRAGDTVYFVVEEDHIFVVTGQQEQIGTLPREVAEFIFPALEKDLPVEAIITSIPREGTPRKRGCRLEVYLDVPGREKPTLKVLAEKNRTAERASQSDENEILSPEERSWNDMGVDIDEMSDEEVDVDIDPWEGYGGYEDSSYDS</sequence>
<dbReference type="AlphaFoldDB" id="D5EFI5"/>
<feature type="compositionally biased region" description="Acidic residues" evidence="1">
    <location>
        <begin position="258"/>
        <end position="274"/>
    </location>
</feature>
<protein>
    <submittedName>
        <fullName evidence="2">Uncharacterized protein</fullName>
    </submittedName>
</protein>
<dbReference type="HOGENOM" id="CLU_965213_0_0_0"/>
<keyword evidence="3" id="KW-1185">Reference proteome</keyword>
<accession>D5EFI5</accession>
<dbReference type="Proteomes" id="UP000002366">
    <property type="component" value="Chromosome"/>
</dbReference>
<dbReference type="OrthoDB" id="9825684at2"/>
<gene>
    <name evidence="2" type="ordered locus">Amico_1195</name>
</gene>
<reference evidence="2 3" key="1">
    <citation type="journal article" date="2010" name="Stand. Genomic Sci.">
        <title>Complete genome sequence of Aminobacterium colombiense type strain (ALA-1).</title>
        <authorList>
            <person name="Chertkov O."/>
            <person name="Sikorski J."/>
            <person name="Brambilla E."/>
            <person name="Lapidus A."/>
            <person name="Copeland A."/>
            <person name="Glavina Del Rio T."/>
            <person name="Nolan M."/>
            <person name="Lucas S."/>
            <person name="Tice H."/>
            <person name="Cheng J.F."/>
            <person name="Han C."/>
            <person name="Detter J.C."/>
            <person name="Bruce D."/>
            <person name="Tapia R."/>
            <person name="Goodwin L."/>
            <person name="Pitluck S."/>
            <person name="Liolios K."/>
            <person name="Ivanova N."/>
            <person name="Mavromatis K."/>
            <person name="Ovchinnikova G."/>
            <person name="Pati A."/>
            <person name="Chen A."/>
            <person name="Palaniappan K."/>
            <person name="Land M."/>
            <person name="Hauser L."/>
            <person name="Chang Y.J."/>
            <person name="Jeffries C.D."/>
            <person name="Spring S."/>
            <person name="Rohde M."/>
            <person name="Goker M."/>
            <person name="Bristow J."/>
            <person name="Eisen J.A."/>
            <person name="Markowitz V."/>
            <person name="Hugenholtz P."/>
            <person name="Kyrpides N.C."/>
            <person name="Klenk H.P."/>
        </authorList>
    </citation>
    <scope>NUCLEOTIDE SEQUENCE [LARGE SCALE GENOMIC DNA]</scope>
    <source>
        <strain evidence="3">DSM 12261 / ALA-1</strain>
    </source>
</reference>
<proteinExistence type="predicted"/>
<organism evidence="2 3">
    <name type="scientific">Aminobacterium colombiense (strain DSM 12261 / ALA-1)</name>
    <dbReference type="NCBI Taxonomy" id="572547"/>
    <lineage>
        <taxon>Bacteria</taxon>
        <taxon>Thermotogati</taxon>
        <taxon>Synergistota</taxon>
        <taxon>Synergistia</taxon>
        <taxon>Synergistales</taxon>
        <taxon>Aminobacteriaceae</taxon>
        <taxon>Aminobacterium</taxon>
    </lineage>
</organism>
<name>D5EFI5_AMICL</name>
<dbReference type="EMBL" id="CP001997">
    <property type="protein sequence ID" value="ADE57317.1"/>
    <property type="molecule type" value="Genomic_DNA"/>
</dbReference>
<evidence type="ECO:0000313" key="3">
    <source>
        <dbReference type="Proteomes" id="UP000002366"/>
    </source>
</evidence>
<dbReference type="STRING" id="572547.Amico_1195"/>
<feature type="compositionally biased region" description="Basic and acidic residues" evidence="1">
    <location>
        <begin position="230"/>
        <end position="239"/>
    </location>
</feature>
<evidence type="ECO:0000256" key="1">
    <source>
        <dbReference type="SAM" id="MobiDB-lite"/>
    </source>
</evidence>
<dbReference type="KEGG" id="aco:Amico_1195"/>